<gene>
    <name evidence="2" type="ORF">IE983_25010</name>
</gene>
<organism evidence="2 3">
    <name type="scientific">Enterobacter hormaechei</name>
    <dbReference type="NCBI Taxonomy" id="158836"/>
    <lineage>
        <taxon>Bacteria</taxon>
        <taxon>Pseudomonadati</taxon>
        <taxon>Pseudomonadota</taxon>
        <taxon>Gammaproteobacteria</taxon>
        <taxon>Enterobacterales</taxon>
        <taxon>Enterobacteriaceae</taxon>
        <taxon>Enterobacter</taxon>
        <taxon>Enterobacter cloacae complex</taxon>
    </lineage>
</organism>
<name>A0A927DJL8_9ENTR</name>
<feature type="compositionally biased region" description="Low complexity" evidence="1">
    <location>
        <begin position="52"/>
        <end position="62"/>
    </location>
</feature>
<dbReference type="EMBL" id="JACXTA010000018">
    <property type="protein sequence ID" value="MBD3707636.1"/>
    <property type="molecule type" value="Genomic_DNA"/>
</dbReference>
<evidence type="ECO:0000313" key="2">
    <source>
        <dbReference type="EMBL" id="MBD3707636.1"/>
    </source>
</evidence>
<feature type="region of interest" description="Disordered" evidence="1">
    <location>
        <begin position="1"/>
        <end position="62"/>
    </location>
</feature>
<dbReference type="Proteomes" id="UP000655273">
    <property type="component" value="Unassembled WGS sequence"/>
</dbReference>
<reference evidence="2" key="1">
    <citation type="submission" date="2020-07" db="EMBL/GenBank/DDBJ databases">
        <title>Clinical and genomic characterization of carbapenemase-producing Enterobacterales causing secondary infections during the COVID-19 crisis at a New York City hospital.</title>
        <authorList>
            <person name="Gomez-Simmonds A."/>
            <person name="Annavajhala M.K."/>
            <person name="Uhlemann A.-C."/>
        </authorList>
    </citation>
    <scope>NUCLEOTIDE SEQUENCE</scope>
    <source>
        <strain evidence="2">NK1396</strain>
    </source>
</reference>
<accession>A0A927DJL8</accession>
<evidence type="ECO:0000256" key="1">
    <source>
        <dbReference type="SAM" id="MobiDB-lite"/>
    </source>
</evidence>
<evidence type="ECO:0000313" key="3">
    <source>
        <dbReference type="Proteomes" id="UP000655273"/>
    </source>
</evidence>
<comment type="caution">
    <text evidence="2">The sequence shown here is derived from an EMBL/GenBank/DDBJ whole genome shotgun (WGS) entry which is preliminary data.</text>
</comment>
<protein>
    <submittedName>
        <fullName evidence="2">Uncharacterized protein</fullName>
    </submittedName>
</protein>
<dbReference type="AlphaFoldDB" id="A0A927DJL8"/>
<sequence length="62" mass="5860">MLNYGGAAANAPLLDDVSGEAPQASGGQQGAFLQKPADADGVTGADAEPDGRTTGAADGDAG</sequence>
<proteinExistence type="predicted"/>